<dbReference type="Proteomes" id="UP001174210">
    <property type="component" value="Unassembled WGS sequence"/>
</dbReference>
<evidence type="ECO:0000256" key="3">
    <source>
        <dbReference type="ARBA" id="ARBA00015991"/>
    </source>
</evidence>
<gene>
    <name evidence="10" type="ORF">P5G59_00145</name>
</gene>
<feature type="active site" evidence="5">
    <location>
        <position position="36"/>
    </location>
</feature>
<feature type="region of interest" description="Disordered" evidence="8">
    <location>
        <begin position="62"/>
        <end position="92"/>
    </location>
</feature>
<dbReference type="PANTHER" id="PTHR47268">
    <property type="entry name" value="ACYLPHOSPHATASE"/>
    <property type="match status" value="1"/>
</dbReference>
<reference evidence="10" key="1">
    <citation type="submission" date="2023-03" db="EMBL/GenBank/DDBJ databases">
        <title>MT1 and MT2 Draft Genomes of Novel Species.</title>
        <authorList>
            <person name="Venkateswaran K."/>
        </authorList>
    </citation>
    <scope>NUCLEOTIDE SEQUENCE</scope>
    <source>
        <strain evidence="10">F6_8S_P_1A</strain>
    </source>
</reference>
<accession>A0ABT8IRW4</accession>
<dbReference type="EMBL" id="JAROCB010000001">
    <property type="protein sequence ID" value="MDN4595538.1"/>
    <property type="molecule type" value="Genomic_DNA"/>
</dbReference>
<keyword evidence="11" id="KW-1185">Reference proteome</keyword>
<dbReference type="PROSITE" id="PS00151">
    <property type="entry name" value="ACYLPHOSPHATASE_2"/>
    <property type="match status" value="1"/>
</dbReference>
<name>A0ABT8IRW4_9MICO</name>
<evidence type="ECO:0000256" key="5">
    <source>
        <dbReference type="PROSITE-ProRule" id="PRU00520"/>
    </source>
</evidence>
<dbReference type="Gene3D" id="3.30.70.100">
    <property type="match status" value="1"/>
</dbReference>
<dbReference type="Pfam" id="PF00708">
    <property type="entry name" value="Acylphosphatase"/>
    <property type="match status" value="1"/>
</dbReference>
<dbReference type="InterPro" id="IPR001792">
    <property type="entry name" value="Acylphosphatase-like_dom"/>
</dbReference>
<dbReference type="PANTHER" id="PTHR47268:SF4">
    <property type="entry name" value="ACYLPHOSPHATASE"/>
    <property type="match status" value="1"/>
</dbReference>
<evidence type="ECO:0000256" key="6">
    <source>
        <dbReference type="RuleBase" id="RU000553"/>
    </source>
</evidence>
<evidence type="ECO:0000256" key="2">
    <source>
        <dbReference type="ARBA" id="ARBA00012150"/>
    </source>
</evidence>
<dbReference type="RefSeq" id="WP_301214837.1">
    <property type="nucleotide sequence ID" value="NZ_JAROCB010000001.1"/>
</dbReference>
<feature type="domain" description="Acylphosphatase-like" evidence="9">
    <location>
        <begin position="3"/>
        <end position="90"/>
    </location>
</feature>
<evidence type="ECO:0000313" key="11">
    <source>
        <dbReference type="Proteomes" id="UP001174210"/>
    </source>
</evidence>
<comment type="catalytic activity">
    <reaction evidence="4 5 6">
        <text>an acyl phosphate + H2O = a carboxylate + phosphate + H(+)</text>
        <dbReference type="Rhea" id="RHEA:14965"/>
        <dbReference type="ChEBI" id="CHEBI:15377"/>
        <dbReference type="ChEBI" id="CHEBI:15378"/>
        <dbReference type="ChEBI" id="CHEBI:29067"/>
        <dbReference type="ChEBI" id="CHEBI:43474"/>
        <dbReference type="ChEBI" id="CHEBI:59918"/>
        <dbReference type="EC" id="3.6.1.7"/>
    </reaction>
</comment>
<proteinExistence type="inferred from homology"/>
<evidence type="ECO:0000259" key="9">
    <source>
        <dbReference type="PROSITE" id="PS51160"/>
    </source>
</evidence>
<dbReference type="EC" id="3.6.1.7" evidence="2 5"/>
<dbReference type="PROSITE" id="PS00150">
    <property type="entry name" value="ACYLPHOSPHATASE_1"/>
    <property type="match status" value="1"/>
</dbReference>
<evidence type="ECO:0000256" key="1">
    <source>
        <dbReference type="ARBA" id="ARBA00005614"/>
    </source>
</evidence>
<feature type="active site" evidence="5">
    <location>
        <position position="18"/>
    </location>
</feature>
<evidence type="ECO:0000256" key="7">
    <source>
        <dbReference type="RuleBase" id="RU004168"/>
    </source>
</evidence>
<evidence type="ECO:0000313" key="10">
    <source>
        <dbReference type="EMBL" id="MDN4595538.1"/>
    </source>
</evidence>
<dbReference type="InterPro" id="IPR020456">
    <property type="entry name" value="Acylphosphatase"/>
</dbReference>
<dbReference type="PRINTS" id="PR00112">
    <property type="entry name" value="ACYLPHPHTASE"/>
</dbReference>
<feature type="compositionally biased region" description="Basic and acidic residues" evidence="8">
    <location>
        <begin position="82"/>
        <end position="92"/>
    </location>
</feature>
<comment type="similarity">
    <text evidence="1 7">Belongs to the acylphosphatase family.</text>
</comment>
<protein>
    <recommendedName>
        <fullName evidence="3 5">Acylphosphatase</fullName>
        <ecNumber evidence="2 5">3.6.1.7</ecNumber>
    </recommendedName>
</protein>
<dbReference type="InterPro" id="IPR017968">
    <property type="entry name" value="Acylphosphatase_CS"/>
</dbReference>
<dbReference type="InterPro" id="IPR036046">
    <property type="entry name" value="Acylphosphatase-like_dom_sf"/>
</dbReference>
<dbReference type="PROSITE" id="PS51160">
    <property type="entry name" value="ACYLPHOSPHATASE_3"/>
    <property type="match status" value="1"/>
</dbReference>
<comment type="caution">
    <text evidence="10">The sequence shown here is derived from an EMBL/GenBank/DDBJ whole genome shotgun (WGS) entry which is preliminary data.</text>
</comment>
<dbReference type="SUPFAM" id="SSF54975">
    <property type="entry name" value="Acylphosphatase/BLUF domain-like"/>
    <property type="match status" value="1"/>
</dbReference>
<evidence type="ECO:0000256" key="8">
    <source>
        <dbReference type="SAM" id="MobiDB-lite"/>
    </source>
</evidence>
<evidence type="ECO:0000256" key="4">
    <source>
        <dbReference type="ARBA" id="ARBA00047645"/>
    </source>
</evidence>
<keyword evidence="5 6" id="KW-0378">Hydrolase</keyword>
<sequence>MIRRRAIVAGDVQGVGFRWGAREAAQRLGVTGWARNRRDGTVEAEVEGEPEQVERMLDWLRAGPPGASVESVTISEEETRGDDDAFRIHETA</sequence>
<organism evidence="10 11">
    <name type="scientific">Leifsonia virtsii</name>
    <dbReference type="NCBI Taxonomy" id="3035915"/>
    <lineage>
        <taxon>Bacteria</taxon>
        <taxon>Bacillati</taxon>
        <taxon>Actinomycetota</taxon>
        <taxon>Actinomycetes</taxon>
        <taxon>Micrococcales</taxon>
        <taxon>Microbacteriaceae</taxon>
        <taxon>Leifsonia</taxon>
    </lineage>
</organism>